<dbReference type="SUPFAM" id="SSF53649">
    <property type="entry name" value="Alkaline phosphatase-like"/>
    <property type="match status" value="1"/>
</dbReference>
<dbReference type="InterPro" id="IPR000917">
    <property type="entry name" value="Sulfatase_N"/>
</dbReference>
<evidence type="ECO:0000256" key="3">
    <source>
        <dbReference type="ARBA" id="ARBA00023180"/>
    </source>
</evidence>
<evidence type="ECO:0000256" key="2">
    <source>
        <dbReference type="ARBA" id="ARBA00022837"/>
    </source>
</evidence>
<feature type="domain" description="Sulfatase N-terminal" evidence="5">
    <location>
        <begin position="56"/>
        <end position="399"/>
    </location>
</feature>
<dbReference type="InterPro" id="IPR017850">
    <property type="entry name" value="Alkaline_phosphatase_core_sf"/>
</dbReference>
<keyword evidence="2" id="KW-0106">Calcium</keyword>
<protein>
    <submittedName>
        <fullName evidence="6">Sulfuric ester hydrolase</fullName>
    </submittedName>
</protein>
<keyword evidence="4" id="KW-0732">Signal</keyword>
<dbReference type="Pfam" id="PF00884">
    <property type="entry name" value="Sulfatase"/>
    <property type="match status" value="1"/>
</dbReference>
<dbReference type="Gene3D" id="3.30.1120.10">
    <property type="match status" value="1"/>
</dbReference>
<proteinExistence type="predicted"/>
<evidence type="ECO:0000256" key="1">
    <source>
        <dbReference type="ARBA" id="ARBA00022723"/>
    </source>
</evidence>
<keyword evidence="3" id="KW-0325">Glycoprotein</keyword>
<reference evidence="6 7" key="1">
    <citation type="submission" date="2024-03" db="EMBL/GenBank/DDBJ databases">
        <title>Aureococcus anophagefferens CCMP1851 and Kratosvirus quantuckense: Draft genome of a second virus-susceptible host strain in the model system.</title>
        <authorList>
            <person name="Chase E."/>
            <person name="Truchon A.R."/>
            <person name="Schepens W."/>
            <person name="Wilhelm S.W."/>
        </authorList>
    </citation>
    <scope>NUCLEOTIDE SEQUENCE [LARGE SCALE GENOMIC DNA]</scope>
    <source>
        <strain evidence="6 7">CCMP1851</strain>
    </source>
</reference>
<evidence type="ECO:0000256" key="4">
    <source>
        <dbReference type="SAM" id="SignalP"/>
    </source>
</evidence>
<evidence type="ECO:0000313" key="6">
    <source>
        <dbReference type="EMBL" id="KAK7239640.1"/>
    </source>
</evidence>
<evidence type="ECO:0000259" key="5">
    <source>
        <dbReference type="Pfam" id="PF00884"/>
    </source>
</evidence>
<organism evidence="6 7">
    <name type="scientific">Aureococcus anophagefferens</name>
    <name type="common">Harmful bloom alga</name>
    <dbReference type="NCBI Taxonomy" id="44056"/>
    <lineage>
        <taxon>Eukaryota</taxon>
        <taxon>Sar</taxon>
        <taxon>Stramenopiles</taxon>
        <taxon>Ochrophyta</taxon>
        <taxon>Pelagophyceae</taxon>
        <taxon>Pelagomonadales</taxon>
        <taxon>Pelagomonadaceae</taxon>
        <taxon>Aureococcus</taxon>
    </lineage>
</organism>
<name>A0ABR1FVR1_AURAN</name>
<dbReference type="PANTHER" id="PTHR10342">
    <property type="entry name" value="ARYLSULFATASE"/>
    <property type="match status" value="1"/>
</dbReference>
<keyword evidence="7" id="KW-1185">Reference proteome</keyword>
<dbReference type="PROSITE" id="PS51257">
    <property type="entry name" value="PROKAR_LIPOPROTEIN"/>
    <property type="match status" value="1"/>
</dbReference>
<keyword evidence="1" id="KW-0479">Metal-binding</keyword>
<dbReference type="GO" id="GO:0016787">
    <property type="term" value="F:hydrolase activity"/>
    <property type="evidence" value="ECO:0007669"/>
    <property type="project" value="UniProtKB-KW"/>
</dbReference>
<dbReference type="EMBL" id="JBBJCI010000223">
    <property type="protein sequence ID" value="KAK7239640.1"/>
    <property type="molecule type" value="Genomic_DNA"/>
</dbReference>
<feature type="chain" id="PRO_5045712335" evidence="4">
    <location>
        <begin position="27"/>
        <end position="577"/>
    </location>
</feature>
<dbReference type="PANTHER" id="PTHR10342:SF274">
    <property type="entry name" value="ARYLSULFATASE B"/>
    <property type="match status" value="1"/>
</dbReference>
<evidence type="ECO:0000313" key="7">
    <source>
        <dbReference type="Proteomes" id="UP001363151"/>
    </source>
</evidence>
<dbReference type="Gene3D" id="3.40.720.10">
    <property type="entry name" value="Alkaline Phosphatase, subunit A"/>
    <property type="match status" value="1"/>
</dbReference>
<dbReference type="Proteomes" id="UP001363151">
    <property type="component" value="Unassembled WGS sequence"/>
</dbReference>
<keyword evidence="6" id="KW-0378">Hydrolase</keyword>
<dbReference type="InterPro" id="IPR047115">
    <property type="entry name" value="ARSB"/>
</dbReference>
<comment type="caution">
    <text evidence="6">The sequence shown here is derived from an EMBL/GenBank/DDBJ whole genome shotgun (WGS) entry which is preliminary data.</text>
</comment>
<feature type="signal peptide" evidence="4">
    <location>
        <begin position="1"/>
        <end position="26"/>
    </location>
</feature>
<sequence>MGGQRRPAVAAGLVAAGLAAACFVAARVVAPAAEPQQTVALSTVRASAPSAHQNQPDIVLITLDDVGSNDLWDSTDLPESVAPNIRSVAASGVRLTNYYGQAFCSPARAALLSGKFTHRTGFSRFESQGIELDAYSNWSVPLGAPLLPEALKARGYATHGIGKWNIGHCNELLMPWARGFESFAGYFTSGVNYLTHETKNFSRADGSQTQWRDLMTARKGEGVRNGSRYFGTHTTPLFTQFALDVLDDRDDRPLHLWLAYHAMHGNNGCDQVDSGLAPGEADAFLNESRIVQLSLSRRRFAAGLRAVDKGVGLVRERLLNSDRDYVLVVHSDNGASACSTDCAGSNAPLRGYKFTDFDGGTRVPCAVESSLLPAGRRGAAYGGLVHHVDWLQTFVSLAGGANLRDEDPTYDSLDVWSHVTGAGGGASRDTVVFSLSAKHLSLRRGDYKLLVRSLNASWIADGVDPINWLEHHNGSMCPRDVEASFLFHAPSDPEERHNLFYDAAYADRVDEMTAFWRATYAAEYYVPSTPHLDYVAESPPASAAFDRNGGYVTHWGCGPLDYYAKANVSAVPNATGP</sequence>
<gene>
    <name evidence="6" type="ORF">SO694_00028334</name>
</gene>
<accession>A0ABR1FVR1</accession>